<dbReference type="OrthoDB" id="438641at2759"/>
<gene>
    <name evidence="2" type="ORF">PPNO1_LOCUS1492</name>
</gene>
<keyword evidence="3" id="KW-1185">Reference proteome</keyword>
<dbReference type="EMBL" id="CALLCH030000002">
    <property type="protein sequence ID" value="CAI4211717.1"/>
    <property type="molecule type" value="Genomic_DNA"/>
</dbReference>
<name>A0A9P1GXB4_9PEZI</name>
<evidence type="ECO:0000313" key="2">
    <source>
        <dbReference type="EMBL" id="CAI4211717.1"/>
    </source>
</evidence>
<dbReference type="Gene3D" id="2.170.270.10">
    <property type="entry name" value="SET domain"/>
    <property type="match status" value="1"/>
</dbReference>
<accession>A0A9P1GXB4</accession>
<reference evidence="2" key="1">
    <citation type="submission" date="2022-11" db="EMBL/GenBank/DDBJ databases">
        <authorList>
            <person name="Scott C."/>
            <person name="Bruce N."/>
        </authorList>
    </citation>
    <scope>NUCLEOTIDE SEQUENCE</scope>
</reference>
<comment type="caution">
    <text evidence="2">The sequence shown here is derived from an EMBL/GenBank/DDBJ whole genome shotgun (WGS) entry which is preliminary data.</text>
</comment>
<dbReference type="InterPro" id="IPR001214">
    <property type="entry name" value="SET_dom"/>
</dbReference>
<sequence>MAPWSSPSLCTAGRKPDTFCIFTASHLGHLGLSVITSPQVASSLAPAIHRLHDSAFPAGSTVRNPALHPPPGKLAQIDGKGIGVVATRRISAGDTFLVDFASLVLHADYPRATTEKERLTLLEDAVDKLLGPGPQAIRALSKSGLSNHALEDVVQTNRINHSCQPNSFLRYSTHGLTVGVAAFRDIEVGEEITISWGSRDDTVRTKIRYLRAAAFKAISVRELDRAKAYLNELVRAIEAGDMPPLLAEPYEALFRVYQALGEADEAQRYASLLLDVRDQYGRLELGDRDADLAELLQGSGSLGTPKA</sequence>
<dbReference type="InterPro" id="IPR053185">
    <property type="entry name" value="SET_domain_protein"/>
</dbReference>
<proteinExistence type="predicted"/>
<organism evidence="2 3">
    <name type="scientific">Parascedosporium putredinis</name>
    <dbReference type="NCBI Taxonomy" id="1442378"/>
    <lineage>
        <taxon>Eukaryota</taxon>
        <taxon>Fungi</taxon>
        <taxon>Dikarya</taxon>
        <taxon>Ascomycota</taxon>
        <taxon>Pezizomycotina</taxon>
        <taxon>Sordariomycetes</taxon>
        <taxon>Hypocreomycetidae</taxon>
        <taxon>Microascales</taxon>
        <taxon>Microascaceae</taxon>
        <taxon>Parascedosporium</taxon>
    </lineage>
</organism>
<dbReference type="SUPFAM" id="SSF82199">
    <property type="entry name" value="SET domain"/>
    <property type="match status" value="1"/>
</dbReference>
<dbReference type="AlphaFoldDB" id="A0A9P1GXB4"/>
<dbReference type="SMART" id="SM00317">
    <property type="entry name" value="SET"/>
    <property type="match status" value="1"/>
</dbReference>
<dbReference type="PROSITE" id="PS50280">
    <property type="entry name" value="SET"/>
    <property type="match status" value="1"/>
</dbReference>
<dbReference type="PANTHER" id="PTHR47332:SF6">
    <property type="entry name" value="SET DOMAIN-CONTAINING PROTEIN"/>
    <property type="match status" value="1"/>
</dbReference>
<dbReference type="PANTHER" id="PTHR47332">
    <property type="entry name" value="SET DOMAIN-CONTAINING PROTEIN 5"/>
    <property type="match status" value="1"/>
</dbReference>
<evidence type="ECO:0000259" key="1">
    <source>
        <dbReference type="PROSITE" id="PS50280"/>
    </source>
</evidence>
<dbReference type="InterPro" id="IPR046341">
    <property type="entry name" value="SET_dom_sf"/>
</dbReference>
<evidence type="ECO:0000313" key="3">
    <source>
        <dbReference type="Proteomes" id="UP000838763"/>
    </source>
</evidence>
<dbReference type="Proteomes" id="UP000838763">
    <property type="component" value="Unassembled WGS sequence"/>
</dbReference>
<protein>
    <recommendedName>
        <fullName evidence="1">SET domain-containing protein</fullName>
    </recommendedName>
</protein>
<dbReference type="Pfam" id="PF00856">
    <property type="entry name" value="SET"/>
    <property type="match status" value="1"/>
</dbReference>
<feature type="domain" description="SET" evidence="1">
    <location>
        <begin position="70"/>
        <end position="197"/>
    </location>
</feature>